<comment type="caution">
    <text evidence="1">The sequence shown here is derived from an EMBL/GenBank/DDBJ whole genome shotgun (WGS) entry which is preliminary data.</text>
</comment>
<evidence type="ECO:0000313" key="2">
    <source>
        <dbReference type="Proteomes" id="UP000587367"/>
    </source>
</evidence>
<dbReference type="Proteomes" id="UP000587367">
    <property type="component" value="Unassembled WGS sequence"/>
</dbReference>
<keyword evidence="2" id="KW-1185">Reference proteome</keyword>
<proteinExistence type="predicted"/>
<sequence length="217" mass="25515">MEIQKTINNVDYQFSISFNNTNDNQYIIGNIDVTRNTDSFRLLENNSEILRSILHKALQESFQKKFYLKNSNIDTGSEFSGVFQNIYSQNENIIEIPVRLETANAIVNVKLQVLEDFSECTKLESSPFNFGRVFRTNTPEAFEFFEKIVIKGDIDEDQRLPIITYPFENGEKTIETAINIFINEMLDNSNSYNIYETFWCNQFEQQVKYIVMPRREE</sequence>
<organism evidence="1 2">
    <name type="scientific">Chryseobacterium sediminis</name>
    <dbReference type="NCBI Taxonomy" id="1679494"/>
    <lineage>
        <taxon>Bacteria</taxon>
        <taxon>Pseudomonadati</taxon>
        <taxon>Bacteroidota</taxon>
        <taxon>Flavobacteriia</taxon>
        <taxon>Flavobacteriales</taxon>
        <taxon>Weeksellaceae</taxon>
        <taxon>Chryseobacterium group</taxon>
        <taxon>Chryseobacterium</taxon>
    </lineage>
</organism>
<accession>A0ABR6PZG8</accession>
<name>A0ABR6PZG8_9FLAO</name>
<gene>
    <name evidence="1" type="ORF">HNP24_002045</name>
</gene>
<evidence type="ECO:0000313" key="1">
    <source>
        <dbReference type="EMBL" id="MBB6331095.1"/>
    </source>
</evidence>
<reference evidence="1 2" key="1">
    <citation type="submission" date="2020-08" db="EMBL/GenBank/DDBJ databases">
        <title>Functional genomics of gut bacteria from endangered species of beetles.</title>
        <authorList>
            <person name="Carlos-Shanley C."/>
        </authorList>
    </citation>
    <scope>NUCLEOTIDE SEQUENCE [LARGE SCALE GENOMIC DNA]</scope>
    <source>
        <strain evidence="1 2">S00068</strain>
    </source>
</reference>
<dbReference type="EMBL" id="JACHKS010000001">
    <property type="protein sequence ID" value="MBB6331095.1"/>
    <property type="molecule type" value="Genomic_DNA"/>
</dbReference>
<protein>
    <submittedName>
        <fullName evidence="1">Uncharacterized protein</fullName>
    </submittedName>
</protein>
<dbReference type="RefSeq" id="WP_184555951.1">
    <property type="nucleotide sequence ID" value="NZ_JACHKS010000001.1"/>
</dbReference>